<sequence length="46" mass="5299">MPAIGINVVLTGVTIQTVRNENDYTVLDFNINEYLSNLEPKNFWLE</sequence>
<dbReference type="OrthoDB" id="2336234at2759"/>
<evidence type="ECO:0000313" key="2">
    <source>
        <dbReference type="Proteomes" id="UP000789706"/>
    </source>
</evidence>
<evidence type="ECO:0000313" key="1">
    <source>
        <dbReference type="EMBL" id="CAG8665565.1"/>
    </source>
</evidence>
<organism evidence="1 2">
    <name type="scientific">Diversispora eburnea</name>
    <dbReference type="NCBI Taxonomy" id="1213867"/>
    <lineage>
        <taxon>Eukaryota</taxon>
        <taxon>Fungi</taxon>
        <taxon>Fungi incertae sedis</taxon>
        <taxon>Mucoromycota</taxon>
        <taxon>Glomeromycotina</taxon>
        <taxon>Glomeromycetes</taxon>
        <taxon>Diversisporales</taxon>
        <taxon>Diversisporaceae</taxon>
        <taxon>Diversispora</taxon>
    </lineage>
</organism>
<keyword evidence="2" id="KW-1185">Reference proteome</keyword>
<feature type="non-terminal residue" evidence="1">
    <location>
        <position position="46"/>
    </location>
</feature>
<reference evidence="1" key="1">
    <citation type="submission" date="2021-06" db="EMBL/GenBank/DDBJ databases">
        <authorList>
            <person name="Kallberg Y."/>
            <person name="Tangrot J."/>
            <person name="Rosling A."/>
        </authorList>
    </citation>
    <scope>NUCLEOTIDE SEQUENCE</scope>
    <source>
        <strain evidence="1">AZ414A</strain>
    </source>
</reference>
<name>A0A9N9HCR7_9GLOM</name>
<dbReference type="AlphaFoldDB" id="A0A9N9HCR7"/>
<gene>
    <name evidence="1" type="ORF">DEBURN_LOCUS11911</name>
</gene>
<protein>
    <submittedName>
        <fullName evidence="1">4085_t:CDS:1</fullName>
    </submittedName>
</protein>
<accession>A0A9N9HCR7</accession>
<proteinExistence type="predicted"/>
<comment type="caution">
    <text evidence="1">The sequence shown here is derived from an EMBL/GenBank/DDBJ whole genome shotgun (WGS) entry which is preliminary data.</text>
</comment>
<dbReference type="EMBL" id="CAJVPK010009206">
    <property type="protein sequence ID" value="CAG8665565.1"/>
    <property type="molecule type" value="Genomic_DNA"/>
</dbReference>
<dbReference type="Proteomes" id="UP000789706">
    <property type="component" value="Unassembled WGS sequence"/>
</dbReference>